<gene>
    <name evidence="1" type="ORF">US45_C0046G0011</name>
</gene>
<accession>A0A0G0GL72</accession>
<dbReference type="Proteomes" id="UP000034701">
    <property type="component" value="Unassembled WGS sequence"/>
</dbReference>
<protein>
    <recommendedName>
        <fullName evidence="3">Adenylyl-sulfate kinase</fullName>
    </recommendedName>
</protein>
<dbReference type="Gene3D" id="3.40.50.300">
    <property type="entry name" value="P-loop containing nucleotide triphosphate hydrolases"/>
    <property type="match status" value="1"/>
</dbReference>
<sequence>TTNVLAWMNKKRKPCFRFLGNNFMYEVEAKNKNGKLLIIFGPPAVGKTSVGKVLESRSNFKLFHNHMVMDSIMHLFGVGTLSEDKLSRIIRENVIKEAAEAGMNLIFTYVWNFAKEKGKTNIDFYKNIYESTGGEVIFIELVAPLSVRAERANNPMRNVEKKYAPNRDRVLALEDSLNFTSPNPFFYSNYTKIDTENKTLEAIAEIILSIIR</sequence>
<name>A0A0G0GL72_9BACT</name>
<evidence type="ECO:0008006" key="3">
    <source>
        <dbReference type="Google" id="ProtNLM"/>
    </source>
</evidence>
<dbReference type="AlphaFoldDB" id="A0A0G0GL72"/>
<proteinExistence type="predicted"/>
<dbReference type="SUPFAM" id="SSF52540">
    <property type="entry name" value="P-loop containing nucleoside triphosphate hydrolases"/>
    <property type="match status" value="1"/>
</dbReference>
<reference evidence="1 2" key="1">
    <citation type="journal article" date="2015" name="Nature">
        <title>rRNA introns, odd ribosomes, and small enigmatic genomes across a large radiation of phyla.</title>
        <authorList>
            <person name="Brown C.T."/>
            <person name="Hug L.A."/>
            <person name="Thomas B.C."/>
            <person name="Sharon I."/>
            <person name="Castelle C.J."/>
            <person name="Singh A."/>
            <person name="Wilkins M.J."/>
            <person name="Williams K.H."/>
            <person name="Banfield J.F."/>
        </authorList>
    </citation>
    <scope>NUCLEOTIDE SEQUENCE [LARGE SCALE GENOMIC DNA]</scope>
</reference>
<organism evidence="1 2">
    <name type="scientific">Candidatus Nomurabacteria bacterium GW2011_GWA1_37_20</name>
    <dbReference type="NCBI Taxonomy" id="1618729"/>
    <lineage>
        <taxon>Bacteria</taxon>
        <taxon>Candidatus Nomuraibacteriota</taxon>
    </lineage>
</organism>
<comment type="caution">
    <text evidence="1">The sequence shown here is derived from an EMBL/GenBank/DDBJ whole genome shotgun (WGS) entry which is preliminary data.</text>
</comment>
<feature type="non-terminal residue" evidence="1">
    <location>
        <position position="1"/>
    </location>
</feature>
<evidence type="ECO:0000313" key="2">
    <source>
        <dbReference type="Proteomes" id="UP000034701"/>
    </source>
</evidence>
<dbReference type="EMBL" id="LBTA01000046">
    <property type="protein sequence ID" value="KKQ30732.1"/>
    <property type="molecule type" value="Genomic_DNA"/>
</dbReference>
<evidence type="ECO:0000313" key="1">
    <source>
        <dbReference type="EMBL" id="KKQ30732.1"/>
    </source>
</evidence>
<dbReference type="InterPro" id="IPR027417">
    <property type="entry name" value="P-loop_NTPase"/>
</dbReference>